<evidence type="ECO:0000313" key="1">
    <source>
        <dbReference type="EMBL" id="BDI14915.1"/>
    </source>
</evidence>
<name>A0ABM7YW93_NOSCO</name>
<dbReference type="EMBL" id="AP025732">
    <property type="protein sequence ID" value="BDI14915.1"/>
    <property type="molecule type" value="Genomic_DNA"/>
</dbReference>
<accession>A0ABM7YW93</accession>
<dbReference type="Proteomes" id="UP001055453">
    <property type="component" value="Chromosome"/>
</dbReference>
<organism evidence="1 2">
    <name type="scientific">Nostoc cf. commune SO-36</name>
    <dbReference type="NCBI Taxonomy" id="449208"/>
    <lineage>
        <taxon>Bacteria</taxon>
        <taxon>Bacillati</taxon>
        <taxon>Cyanobacteriota</taxon>
        <taxon>Cyanophyceae</taxon>
        <taxon>Nostocales</taxon>
        <taxon>Nostocaceae</taxon>
        <taxon>Nostoc</taxon>
    </lineage>
</organism>
<proteinExistence type="predicted"/>
<evidence type="ECO:0000313" key="2">
    <source>
        <dbReference type="Proteomes" id="UP001055453"/>
    </source>
</evidence>
<gene>
    <name evidence="1" type="ORF">ANSO36C_07170</name>
</gene>
<protein>
    <submittedName>
        <fullName evidence="1">Uncharacterized protein</fullName>
    </submittedName>
</protein>
<keyword evidence="2" id="KW-1185">Reference proteome</keyword>
<reference evidence="1" key="1">
    <citation type="submission" date="2022-04" db="EMBL/GenBank/DDBJ databases">
        <title>Complete genome sequence of a cyanobacterium, Nostoc sp. SO-36, isolated in Antarctica.</title>
        <authorList>
            <person name="Kanesaki Y."/>
            <person name="Effendi D."/>
            <person name="Sakamoto T."/>
            <person name="Ohtani S."/>
            <person name="Awai K."/>
        </authorList>
    </citation>
    <scope>NUCLEOTIDE SEQUENCE</scope>
    <source>
        <strain evidence="1">SO-36</strain>
    </source>
</reference>
<sequence length="191" mass="22232">MSIIPHLALNGASKNSDHFSDSWQSRLACGNSWEYSLAEYLKTQGLDKVYQPDQYMTYRSVVYGGYRADPDNWRSRSQSKLAQDLYSKYQRDIRVIHNGKGYNLEVKSKSGIFENHNILVGGIASRWERYRFPVHFIVAIDRTTGEARVTEADRLTRETSWLRIKSQELSYGVPRQLFKPLDSWLDFIRAI</sequence>
<dbReference type="RefSeq" id="WP_251958420.1">
    <property type="nucleotide sequence ID" value="NZ_AP025732.1"/>
</dbReference>